<reference evidence="1 2" key="1">
    <citation type="journal article" date="2016" name="Nat. Commun.">
        <title>Thousands of microbial genomes shed light on interconnected biogeochemical processes in an aquifer system.</title>
        <authorList>
            <person name="Anantharaman K."/>
            <person name="Brown C.T."/>
            <person name="Hug L.A."/>
            <person name="Sharon I."/>
            <person name="Castelle C.J."/>
            <person name="Probst A.J."/>
            <person name="Thomas B.C."/>
            <person name="Singh A."/>
            <person name="Wilkins M.J."/>
            <person name="Karaoz U."/>
            <person name="Brodie E.L."/>
            <person name="Williams K.H."/>
            <person name="Hubbard S.S."/>
            <person name="Banfield J.F."/>
        </authorList>
    </citation>
    <scope>NUCLEOTIDE SEQUENCE [LARGE SCALE GENOMIC DNA]</scope>
</reference>
<dbReference type="EMBL" id="MFTC01000063">
    <property type="protein sequence ID" value="OGI50683.1"/>
    <property type="molecule type" value="Genomic_DNA"/>
</dbReference>
<proteinExistence type="predicted"/>
<protein>
    <recommendedName>
        <fullName evidence="3">DUF1015 domain-containing protein</fullName>
    </recommendedName>
</protein>
<evidence type="ECO:0000313" key="1">
    <source>
        <dbReference type="EMBL" id="OGI50683.1"/>
    </source>
</evidence>
<dbReference type="PANTHER" id="PTHR36454">
    <property type="entry name" value="LMO2823 PROTEIN"/>
    <property type="match status" value="1"/>
</dbReference>
<dbReference type="Proteomes" id="UP000179037">
    <property type="component" value="Unassembled WGS sequence"/>
</dbReference>
<dbReference type="Pfam" id="PF06245">
    <property type="entry name" value="DUF1015"/>
    <property type="match status" value="1"/>
</dbReference>
<evidence type="ECO:0000313" key="2">
    <source>
        <dbReference type="Proteomes" id="UP000179037"/>
    </source>
</evidence>
<sequence>MMGAHQQTGIVAAASIHAYDANRIRKHEFTRPDKEDDRVCQIEALNAQTGPVFLTYRRSSAVDAIIESITHGTPDVDVTADDGVRHTLWVMRDRKQIDAITMTFDAIVCLYIADGHHRSAAASRVAAARRAANPKHTGEESYNYFLAVIFPDNQMQILDYNCVVKDLDGLSRASFLQKIEAAFNVKPESAAVKPGRAGEFGLYVKGQWYRLNIKPECIPANDPVKRLDVSLLQDNLIAPVLGIADPRRDKRIDFVGGIRGLKELERRVDSGEMAVAFSMFPTSIADMMAVADAGQVMPPKSTWFEPKLADGLVSHVLNER</sequence>
<dbReference type="PANTHER" id="PTHR36454:SF1">
    <property type="entry name" value="DUF1015 DOMAIN-CONTAINING PROTEIN"/>
    <property type="match status" value="1"/>
</dbReference>
<dbReference type="InterPro" id="IPR008323">
    <property type="entry name" value="UCP033563"/>
</dbReference>
<gene>
    <name evidence="1" type="ORF">A3A87_04190</name>
</gene>
<evidence type="ECO:0008006" key="3">
    <source>
        <dbReference type="Google" id="ProtNLM"/>
    </source>
</evidence>
<name>A0A1F6TZZ7_9PROT</name>
<accession>A0A1F6TZZ7</accession>
<dbReference type="AlphaFoldDB" id="A0A1F6TZZ7"/>
<comment type="caution">
    <text evidence="1">The sequence shown here is derived from an EMBL/GenBank/DDBJ whole genome shotgun (WGS) entry which is preliminary data.</text>
</comment>
<organism evidence="1 2">
    <name type="scientific">Candidatus Muproteobacteria bacterium RIFCSPLOWO2_01_FULL_60_18</name>
    <dbReference type="NCBI Taxonomy" id="1817768"/>
    <lineage>
        <taxon>Bacteria</taxon>
        <taxon>Pseudomonadati</taxon>
        <taxon>Pseudomonadota</taxon>
        <taxon>Candidatus Muproteobacteria</taxon>
    </lineage>
</organism>